<dbReference type="Gene3D" id="3.40.50.720">
    <property type="entry name" value="NAD(P)-binding Rossmann-like Domain"/>
    <property type="match status" value="1"/>
</dbReference>
<evidence type="ECO:0000313" key="4">
    <source>
        <dbReference type="Proteomes" id="UP000325134"/>
    </source>
</evidence>
<dbReference type="Pfam" id="PF00107">
    <property type="entry name" value="ADH_zinc_N"/>
    <property type="match status" value="1"/>
</dbReference>
<dbReference type="Pfam" id="PF16884">
    <property type="entry name" value="ADH_N_2"/>
    <property type="match status" value="1"/>
</dbReference>
<organism evidence="3 4">
    <name type="scientific">Ruegeria intermedia</name>
    <dbReference type="NCBI Taxonomy" id="996115"/>
    <lineage>
        <taxon>Bacteria</taxon>
        <taxon>Pseudomonadati</taxon>
        <taxon>Pseudomonadota</taxon>
        <taxon>Alphaproteobacteria</taxon>
        <taxon>Rhodobacterales</taxon>
        <taxon>Roseobacteraceae</taxon>
        <taxon>Ruegeria</taxon>
    </lineage>
</organism>
<reference evidence="3 4" key="1">
    <citation type="submission" date="2016-11" db="EMBL/GenBank/DDBJ databases">
        <authorList>
            <person name="Varghese N."/>
            <person name="Submissions S."/>
        </authorList>
    </citation>
    <scope>NUCLEOTIDE SEQUENCE [LARGE SCALE GENOMIC DNA]</scope>
    <source>
        <strain evidence="3 4">DSM 29341</strain>
    </source>
</reference>
<dbReference type="SUPFAM" id="SSF50129">
    <property type="entry name" value="GroES-like"/>
    <property type="match status" value="1"/>
</dbReference>
<evidence type="ECO:0000259" key="2">
    <source>
        <dbReference type="SMART" id="SM00829"/>
    </source>
</evidence>
<dbReference type="EMBL" id="FQVK01000015">
    <property type="protein sequence ID" value="SHF04391.1"/>
    <property type="molecule type" value="Genomic_DNA"/>
</dbReference>
<dbReference type="AlphaFoldDB" id="A0A1M4YF45"/>
<dbReference type="PANTHER" id="PTHR43205:SF7">
    <property type="entry name" value="PROSTAGLANDIN REDUCTASE 1"/>
    <property type="match status" value="1"/>
</dbReference>
<keyword evidence="1" id="KW-0560">Oxidoreductase</keyword>
<proteinExistence type="predicted"/>
<dbReference type="InterPro" id="IPR041694">
    <property type="entry name" value="ADH_N_2"/>
</dbReference>
<dbReference type="RefSeq" id="WP_149776245.1">
    <property type="nucleotide sequence ID" value="NZ_FQVK01000015.1"/>
</dbReference>
<dbReference type="InterPro" id="IPR013149">
    <property type="entry name" value="ADH-like_C"/>
</dbReference>
<dbReference type="Proteomes" id="UP000325134">
    <property type="component" value="Unassembled WGS sequence"/>
</dbReference>
<dbReference type="InterPro" id="IPR020843">
    <property type="entry name" value="ER"/>
</dbReference>
<dbReference type="PANTHER" id="PTHR43205">
    <property type="entry name" value="PROSTAGLANDIN REDUCTASE"/>
    <property type="match status" value="1"/>
</dbReference>
<dbReference type="InterPro" id="IPR011032">
    <property type="entry name" value="GroES-like_sf"/>
</dbReference>
<dbReference type="InterPro" id="IPR036291">
    <property type="entry name" value="NAD(P)-bd_dom_sf"/>
</dbReference>
<name>A0A1M4YF45_9RHOB</name>
<feature type="domain" description="Enoyl reductase (ER)" evidence="2">
    <location>
        <begin position="17"/>
        <end position="337"/>
    </location>
</feature>
<dbReference type="FunFam" id="3.40.50.720:FF:000121">
    <property type="entry name" value="Prostaglandin reductase 2"/>
    <property type="match status" value="1"/>
</dbReference>
<evidence type="ECO:0000256" key="1">
    <source>
        <dbReference type="ARBA" id="ARBA00023002"/>
    </source>
</evidence>
<dbReference type="GO" id="GO:0016628">
    <property type="term" value="F:oxidoreductase activity, acting on the CH-CH group of donors, NAD or NADP as acceptor"/>
    <property type="evidence" value="ECO:0007669"/>
    <property type="project" value="InterPro"/>
</dbReference>
<accession>A0A1M4YF45</accession>
<dbReference type="SMART" id="SM00829">
    <property type="entry name" value="PKS_ER"/>
    <property type="match status" value="1"/>
</dbReference>
<dbReference type="InterPro" id="IPR045010">
    <property type="entry name" value="MDR_fam"/>
</dbReference>
<keyword evidence="4" id="KW-1185">Reference proteome</keyword>
<dbReference type="Gene3D" id="3.90.180.10">
    <property type="entry name" value="Medium-chain alcohol dehydrogenases, catalytic domain"/>
    <property type="match status" value="1"/>
</dbReference>
<dbReference type="OrthoDB" id="9805663at2"/>
<sequence>MSDIRNRQIVLAERPKGEPDTNTLRMVETDIPEPAEGQMLLRTIYLSLDPYMRGRMSDAPSYAPPVEIGGVMVGGTVARVVASKIDGFTEGDWVLSFNGWQDYALSDGEGVLNLGQAPAHPSWALGVLGMPGFTAWAGLTQIGAPKPGETIVVAAATGPVGATVGQIGKILGCRVVGVAGGPEKCAYAVDELGFDACIDHKAPDFAEQLGQAVPDGIDIYFENVGGKVLDAVIPNLNLKSRIPLCGLVSQYNATALPEGPDRMNWFLGQVLRKRITVQGFIIFEDFGHLYPDFAAQMGDWVKSGRIKYREEMIDGLENAPKALIGLLRGENFGKRVIRVAQD</sequence>
<dbReference type="CDD" id="cd05288">
    <property type="entry name" value="PGDH"/>
    <property type="match status" value="1"/>
</dbReference>
<dbReference type="SUPFAM" id="SSF51735">
    <property type="entry name" value="NAD(P)-binding Rossmann-fold domains"/>
    <property type="match status" value="1"/>
</dbReference>
<protein>
    <recommendedName>
        <fullName evidence="2">Enoyl reductase (ER) domain-containing protein</fullName>
    </recommendedName>
</protein>
<evidence type="ECO:0000313" key="3">
    <source>
        <dbReference type="EMBL" id="SHF04391.1"/>
    </source>
</evidence>
<gene>
    <name evidence="3" type="ORF">SAMN05444279_11552</name>
</gene>